<dbReference type="Gene3D" id="6.10.250.3150">
    <property type="match status" value="1"/>
</dbReference>
<dbReference type="InterPro" id="IPR011055">
    <property type="entry name" value="Dup_hybrid_motif"/>
</dbReference>
<comment type="caution">
    <text evidence="6">The sequence shown here is derived from an EMBL/GenBank/DDBJ whole genome shotgun (WGS) entry which is preliminary data.</text>
</comment>
<protein>
    <submittedName>
        <fullName evidence="6">Peptidoglycan DD-metalloendopeptidase family protein</fullName>
    </submittedName>
</protein>
<evidence type="ECO:0000259" key="4">
    <source>
        <dbReference type="Pfam" id="PF01551"/>
    </source>
</evidence>
<dbReference type="PANTHER" id="PTHR21666">
    <property type="entry name" value="PEPTIDASE-RELATED"/>
    <property type="match status" value="1"/>
</dbReference>
<dbReference type="Pfam" id="PF24568">
    <property type="entry name" value="CC_PcsB"/>
    <property type="match status" value="1"/>
</dbReference>
<dbReference type="RefSeq" id="WP_088076489.1">
    <property type="nucleotide sequence ID" value="NZ_JAHQCR010000050.1"/>
</dbReference>
<feature type="region of interest" description="Disordered" evidence="3">
    <location>
        <begin position="268"/>
        <end position="362"/>
    </location>
</feature>
<gene>
    <name evidence="6" type="ORF">KS407_12505</name>
</gene>
<evidence type="ECO:0000313" key="7">
    <source>
        <dbReference type="Proteomes" id="UP000790580"/>
    </source>
</evidence>
<evidence type="ECO:0000256" key="2">
    <source>
        <dbReference type="SAM" id="Coils"/>
    </source>
</evidence>
<keyword evidence="2" id="KW-0175">Coiled coil</keyword>
<dbReference type="SUPFAM" id="SSF57997">
    <property type="entry name" value="Tropomyosin"/>
    <property type="match status" value="1"/>
</dbReference>
<keyword evidence="7" id="KW-1185">Reference proteome</keyword>
<accession>A0ABS6JUK1</accession>
<feature type="domain" description="Peptidoglycan hydrolase PcsB coiled-coil" evidence="5">
    <location>
        <begin position="110"/>
        <end position="182"/>
    </location>
</feature>
<evidence type="ECO:0000256" key="3">
    <source>
        <dbReference type="SAM" id="MobiDB-lite"/>
    </source>
</evidence>
<evidence type="ECO:0000259" key="5">
    <source>
        <dbReference type="Pfam" id="PF24568"/>
    </source>
</evidence>
<organism evidence="6 7">
    <name type="scientific">Evansella alkalicola</name>
    <dbReference type="NCBI Taxonomy" id="745819"/>
    <lineage>
        <taxon>Bacteria</taxon>
        <taxon>Bacillati</taxon>
        <taxon>Bacillota</taxon>
        <taxon>Bacilli</taxon>
        <taxon>Bacillales</taxon>
        <taxon>Bacillaceae</taxon>
        <taxon>Evansella</taxon>
    </lineage>
</organism>
<feature type="compositionally biased region" description="Gly residues" evidence="3">
    <location>
        <begin position="309"/>
        <end position="328"/>
    </location>
</feature>
<sequence>MDRRLLLVSLVLLLTLVPYAGKVFISTAEANTGQELEEQIDTIKEQQSELQNEADKTEGELQEVEAEVKVMEADLRRLDEEMAATNLKIDDKQEEIDETKERIEDLRQEIVVLEKRIAQRDELLKDRVRSMYKNGGTVHYIEVILGARSFGDLIERVTALNTIAQQDRNILEQHVADKNALEVATHALESELAGLESQMKELESLRNDLEDQKDEKDVVIEALVRKGINLEEQLMSYEEEQQFLKAQEEATKKELELWEEEQRRLEEERKRQEEEERKRQEELKRQQEEEERKKQEQAKAEEEAKSNSGTGGNSGGSTGSGTSGGSTGSGSDNTTVSNGSGNSSATLFRPSDGRVTSNFNPNRLHPIYGYVRPHNGIDYGRDGGLNIYAAEAGTVIQTSWMGGFGNTILISHIIDGQPYTTLYAHLASFNVSPGQRVSRGQVIGVMGTTGSSTGVHLHFEVHPGGYRGGSSAVNPNPYLN</sequence>
<dbReference type="InterPro" id="IPR057309">
    <property type="entry name" value="PcsB_CC"/>
</dbReference>
<dbReference type="Proteomes" id="UP000790580">
    <property type="component" value="Unassembled WGS sequence"/>
</dbReference>
<name>A0ABS6JUK1_9BACI</name>
<feature type="compositionally biased region" description="Basic and acidic residues" evidence="3">
    <location>
        <begin position="268"/>
        <end position="305"/>
    </location>
</feature>
<feature type="domain" description="M23ase beta-sheet core" evidence="4">
    <location>
        <begin position="373"/>
        <end position="465"/>
    </location>
</feature>
<evidence type="ECO:0000313" key="6">
    <source>
        <dbReference type="EMBL" id="MBU9722258.1"/>
    </source>
</evidence>
<dbReference type="Pfam" id="PF01551">
    <property type="entry name" value="Peptidase_M23"/>
    <property type="match status" value="1"/>
</dbReference>
<dbReference type="SUPFAM" id="SSF51261">
    <property type="entry name" value="Duplicated hybrid motif"/>
    <property type="match status" value="1"/>
</dbReference>
<dbReference type="InterPro" id="IPR016047">
    <property type="entry name" value="M23ase_b-sheet_dom"/>
</dbReference>
<feature type="compositionally biased region" description="Low complexity" evidence="3">
    <location>
        <begin position="329"/>
        <end position="344"/>
    </location>
</feature>
<reference evidence="6 7" key="1">
    <citation type="submission" date="2021-06" db="EMBL/GenBank/DDBJ databases">
        <title>Bacillus sp. RD4P76, an endophyte from a halophyte.</title>
        <authorList>
            <person name="Sun J.-Q."/>
        </authorList>
    </citation>
    <scope>NUCLEOTIDE SEQUENCE [LARGE SCALE GENOMIC DNA]</scope>
    <source>
        <strain evidence="6 7">JCM 17098</strain>
    </source>
</reference>
<proteinExistence type="predicted"/>
<feature type="coiled-coil region" evidence="2">
    <location>
        <begin position="33"/>
        <end position="123"/>
    </location>
</feature>
<dbReference type="Gene3D" id="2.70.70.10">
    <property type="entry name" value="Glucose Permease (Domain IIA)"/>
    <property type="match status" value="1"/>
</dbReference>
<evidence type="ECO:0000256" key="1">
    <source>
        <dbReference type="ARBA" id="ARBA00022729"/>
    </source>
</evidence>
<keyword evidence="1" id="KW-0732">Signal</keyword>
<dbReference type="InterPro" id="IPR050570">
    <property type="entry name" value="Cell_wall_metabolism_enzyme"/>
</dbReference>
<dbReference type="EMBL" id="JAHQCR010000050">
    <property type="protein sequence ID" value="MBU9722258.1"/>
    <property type="molecule type" value="Genomic_DNA"/>
</dbReference>
<dbReference type="PANTHER" id="PTHR21666:SF270">
    <property type="entry name" value="MUREIN HYDROLASE ACTIVATOR ENVC"/>
    <property type="match status" value="1"/>
</dbReference>
<dbReference type="CDD" id="cd12797">
    <property type="entry name" value="M23_peptidase"/>
    <property type="match status" value="1"/>
</dbReference>